<dbReference type="InterPro" id="IPR036291">
    <property type="entry name" value="NAD(P)-bd_dom_sf"/>
</dbReference>
<dbReference type="STRING" id="1178515.SY83_07680"/>
<dbReference type="KEGG" id="pswu:SY83_07680"/>
<name>A0A172TGI8_9BACL</name>
<dbReference type="PANTHER" id="PTHR42760">
    <property type="entry name" value="SHORT-CHAIN DEHYDROGENASES/REDUCTASES FAMILY MEMBER"/>
    <property type="match status" value="1"/>
</dbReference>
<dbReference type="GO" id="GO:0016616">
    <property type="term" value="F:oxidoreductase activity, acting on the CH-OH group of donors, NAD or NADP as acceptor"/>
    <property type="evidence" value="ECO:0007669"/>
    <property type="project" value="UniProtKB-ARBA"/>
</dbReference>
<dbReference type="SMART" id="SM00822">
    <property type="entry name" value="PKS_KR"/>
    <property type="match status" value="1"/>
</dbReference>
<dbReference type="AlphaFoldDB" id="A0A172TGI8"/>
<dbReference type="FunFam" id="3.40.50.720:FF:000084">
    <property type="entry name" value="Short-chain dehydrogenase reductase"/>
    <property type="match status" value="1"/>
</dbReference>
<sequence>MGLLHGKIALVTGAGSGLGRATAIALAREGAQLVLCGRRLDPLKETLKLISEANGDGVAIAADVSSAEDVTHLTAEAVAEFGRIDILINNAAVFEPGGVTDTDLQNWNDQLAVNLTGPFLLMQAILPWMRKQNYGRIVNITSGLAYNGAGGFAAYSASKAGLESLTRTVADEESGNDILANLFNPGTVRSNMHATGQDPSAVAPEIVKLASLAKGGMSGQLVSV</sequence>
<dbReference type="PANTHER" id="PTHR42760:SF133">
    <property type="entry name" value="3-OXOACYL-[ACYL-CARRIER-PROTEIN] REDUCTASE"/>
    <property type="match status" value="1"/>
</dbReference>
<dbReference type="PATRIC" id="fig|1178515.4.peg.1523"/>
<dbReference type="InterPro" id="IPR020904">
    <property type="entry name" value="Sc_DH/Rdtase_CS"/>
</dbReference>
<gene>
    <name evidence="5" type="ORF">SY83_07680</name>
</gene>
<dbReference type="InterPro" id="IPR057326">
    <property type="entry name" value="KR_dom"/>
</dbReference>
<dbReference type="PRINTS" id="PR00081">
    <property type="entry name" value="GDHRDH"/>
</dbReference>
<evidence type="ECO:0000259" key="4">
    <source>
        <dbReference type="SMART" id="SM00822"/>
    </source>
</evidence>
<dbReference type="GO" id="GO:0008206">
    <property type="term" value="P:bile acid metabolic process"/>
    <property type="evidence" value="ECO:0007669"/>
    <property type="project" value="UniProtKB-ARBA"/>
</dbReference>
<evidence type="ECO:0000256" key="2">
    <source>
        <dbReference type="ARBA" id="ARBA00023002"/>
    </source>
</evidence>
<protein>
    <submittedName>
        <fullName evidence="5">Short-chain dehydrogenase</fullName>
    </submittedName>
</protein>
<dbReference type="PROSITE" id="PS00061">
    <property type="entry name" value="ADH_SHORT"/>
    <property type="match status" value="1"/>
</dbReference>
<accession>A0A172TGI8</accession>
<organism evidence="5 6">
    <name type="scientific">Paenibacillus swuensis</name>
    <dbReference type="NCBI Taxonomy" id="1178515"/>
    <lineage>
        <taxon>Bacteria</taxon>
        <taxon>Bacillati</taxon>
        <taxon>Bacillota</taxon>
        <taxon>Bacilli</taxon>
        <taxon>Bacillales</taxon>
        <taxon>Paenibacillaceae</taxon>
        <taxon>Paenibacillus</taxon>
    </lineage>
</organism>
<dbReference type="SUPFAM" id="SSF51735">
    <property type="entry name" value="NAD(P)-binding Rossmann-fold domains"/>
    <property type="match status" value="1"/>
</dbReference>
<proteinExistence type="inferred from homology"/>
<dbReference type="Gene3D" id="3.40.50.720">
    <property type="entry name" value="NAD(P)-binding Rossmann-like Domain"/>
    <property type="match status" value="1"/>
</dbReference>
<dbReference type="PRINTS" id="PR00080">
    <property type="entry name" value="SDRFAMILY"/>
</dbReference>
<keyword evidence="2" id="KW-0560">Oxidoreductase</keyword>
<dbReference type="EMBL" id="CP011388">
    <property type="protein sequence ID" value="ANE46169.1"/>
    <property type="molecule type" value="Genomic_DNA"/>
</dbReference>
<evidence type="ECO:0000313" key="5">
    <source>
        <dbReference type="EMBL" id="ANE46169.1"/>
    </source>
</evidence>
<evidence type="ECO:0000256" key="3">
    <source>
        <dbReference type="RuleBase" id="RU000363"/>
    </source>
</evidence>
<dbReference type="CDD" id="cd05233">
    <property type="entry name" value="SDR_c"/>
    <property type="match status" value="1"/>
</dbReference>
<feature type="domain" description="Ketoreductase" evidence="4">
    <location>
        <begin position="7"/>
        <end position="191"/>
    </location>
</feature>
<dbReference type="Pfam" id="PF00106">
    <property type="entry name" value="adh_short"/>
    <property type="match status" value="1"/>
</dbReference>
<dbReference type="OrthoDB" id="2835330at2"/>
<dbReference type="RefSeq" id="WP_068605677.1">
    <property type="nucleotide sequence ID" value="NZ_CP011388.1"/>
</dbReference>
<dbReference type="Proteomes" id="UP000076927">
    <property type="component" value="Chromosome"/>
</dbReference>
<reference evidence="5 6" key="1">
    <citation type="submission" date="2015-01" db="EMBL/GenBank/DDBJ databases">
        <title>Paenibacillus swuensis/DY6/whole genome sequencing.</title>
        <authorList>
            <person name="Kim M.K."/>
            <person name="Srinivasan S."/>
            <person name="Lee J.-J."/>
        </authorList>
    </citation>
    <scope>NUCLEOTIDE SEQUENCE [LARGE SCALE GENOMIC DNA]</scope>
    <source>
        <strain evidence="5 6">DY6</strain>
    </source>
</reference>
<evidence type="ECO:0000313" key="6">
    <source>
        <dbReference type="Proteomes" id="UP000076927"/>
    </source>
</evidence>
<comment type="similarity">
    <text evidence="1 3">Belongs to the short-chain dehydrogenases/reductases (SDR) family.</text>
</comment>
<dbReference type="InterPro" id="IPR002347">
    <property type="entry name" value="SDR_fam"/>
</dbReference>
<keyword evidence="6" id="KW-1185">Reference proteome</keyword>
<evidence type="ECO:0000256" key="1">
    <source>
        <dbReference type="ARBA" id="ARBA00006484"/>
    </source>
</evidence>